<name>A0ABU7APU1_9TELE</name>
<organism evidence="2 3">
    <name type="scientific">Ataeniobius toweri</name>
    <dbReference type="NCBI Taxonomy" id="208326"/>
    <lineage>
        <taxon>Eukaryota</taxon>
        <taxon>Metazoa</taxon>
        <taxon>Chordata</taxon>
        <taxon>Craniata</taxon>
        <taxon>Vertebrata</taxon>
        <taxon>Euteleostomi</taxon>
        <taxon>Actinopterygii</taxon>
        <taxon>Neopterygii</taxon>
        <taxon>Teleostei</taxon>
        <taxon>Neoteleostei</taxon>
        <taxon>Acanthomorphata</taxon>
        <taxon>Ovalentaria</taxon>
        <taxon>Atherinomorphae</taxon>
        <taxon>Cyprinodontiformes</taxon>
        <taxon>Goodeidae</taxon>
        <taxon>Ataeniobius</taxon>
    </lineage>
</organism>
<evidence type="ECO:0000313" key="2">
    <source>
        <dbReference type="EMBL" id="MED6239470.1"/>
    </source>
</evidence>
<accession>A0ABU7APU1</accession>
<proteinExistence type="predicted"/>
<feature type="region of interest" description="Disordered" evidence="1">
    <location>
        <begin position="1"/>
        <end position="50"/>
    </location>
</feature>
<feature type="compositionally biased region" description="Polar residues" evidence="1">
    <location>
        <begin position="28"/>
        <end position="48"/>
    </location>
</feature>
<dbReference type="Proteomes" id="UP001345963">
    <property type="component" value="Unassembled WGS sequence"/>
</dbReference>
<sequence length="101" mass="10980">MSLLGSTPVDGATARTAVGPRRRLDGKSGSTQQAPQNTRNTLSVSGSSFRDRTNVLGRTLNLIGPRKARNAEERLGTDHLETSPGIAMLRDSWTNRRRFCG</sequence>
<comment type="caution">
    <text evidence="2">The sequence shown here is derived from an EMBL/GenBank/DDBJ whole genome shotgun (WGS) entry which is preliminary data.</text>
</comment>
<reference evidence="2 3" key="1">
    <citation type="submission" date="2021-07" db="EMBL/GenBank/DDBJ databases">
        <authorList>
            <person name="Palmer J.M."/>
        </authorList>
    </citation>
    <scope>NUCLEOTIDE SEQUENCE [LARGE SCALE GENOMIC DNA]</scope>
    <source>
        <strain evidence="2 3">AT_MEX2019</strain>
        <tissue evidence="2">Muscle</tissue>
    </source>
</reference>
<protein>
    <submittedName>
        <fullName evidence="2">Uncharacterized protein</fullName>
    </submittedName>
</protein>
<evidence type="ECO:0000256" key="1">
    <source>
        <dbReference type="SAM" id="MobiDB-lite"/>
    </source>
</evidence>
<evidence type="ECO:0000313" key="3">
    <source>
        <dbReference type="Proteomes" id="UP001345963"/>
    </source>
</evidence>
<gene>
    <name evidence="2" type="ORF">ATANTOWER_006815</name>
</gene>
<dbReference type="EMBL" id="JAHUTI010021446">
    <property type="protein sequence ID" value="MED6239470.1"/>
    <property type="molecule type" value="Genomic_DNA"/>
</dbReference>
<keyword evidence="3" id="KW-1185">Reference proteome</keyword>